<gene>
    <name evidence="9" type="ORF">ATJ78_0305</name>
</gene>
<feature type="domain" description="Cardiolipin synthase N-terminal" evidence="8">
    <location>
        <begin position="14"/>
        <end position="59"/>
    </location>
</feature>
<evidence type="ECO:0000256" key="7">
    <source>
        <dbReference type="SAM" id="Phobius"/>
    </source>
</evidence>
<organism evidence="9 10">
    <name type="scientific">Paramicrobacterium agarici</name>
    <dbReference type="NCBI Taxonomy" id="630514"/>
    <lineage>
        <taxon>Bacteria</taxon>
        <taxon>Bacillati</taxon>
        <taxon>Actinomycetota</taxon>
        <taxon>Actinomycetes</taxon>
        <taxon>Micrococcales</taxon>
        <taxon>Microbacteriaceae</taxon>
        <taxon>Paramicrobacterium</taxon>
    </lineage>
</organism>
<evidence type="ECO:0000259" key="8">
    <source>
        <dbReference type="Pfam" id="PF13396"/>
    </source>
</evidence>
<dbReference type="InterPro" id="IPR027379">
    <property type="entry name" value="CLS_N"/>
</dbReference>
<dbReference type="Proteomes" id="UP000221369">
    <property type="component" value="Unassembled WGS sequence"/>
</dbReference>
<evidence type="ECO:0000256" key="2">
    <source>
        <dbReference type="ARBA" id="ARBA00022475"/>
    </source>
</evidence>
<dbReference type="RefSeq" id="WP_098405987.1">
    <property type="nucleotide sequence ID" value="NZ_PDJE01000001.1"/>
</dbReference>
<accession>A0A2A9DU10</accession>
<feature type="transmembrane region" description="Helical" evidence="7">
    <location>
        <begin position="38"/>
        <end position="57"/>
    </location>
</feature>
<feature type="transmembrane region" description="Helical" evidence="7">
    <location>
        <begin position="6"/>
        <end position="26"/>
    </location>
</feature>
<evidence type="ECO:0000313" key="9">
    <source>
        <dbReference type="EMBL" id="PFG29400.1"/>
    </source>
</evidence>
<dbReference type="EMBL" id="PDJE01000001">
    <property type="protein sequence ID" value="PFG29400.1"/>
    <property type="molecule type" value="Genomic_DNA"/>
</dbReference>
<evidence type="ECO:0000256" key="5">
    <source>
        <dbReference type="ARBA" id="ARBA00023136"/>
    </source>
</evidence>
<proteinExistence type="predicted"/>
<evidence type="ECO:0000256" key="3">
    <source>
        <dbReference type="ARBA" id="ARBA00022692"/>
    </source>
</evidence>
<evidence type="ECO:0000256" key="4">
    <source>
        <dbReference type="ARBA" id="ARBA00022989"/>
    </source>
</evidence>
<protein>
    <submittedName>
        <fullName evidence="9">Phospholipase D-like protein</fullName>
    </submittedName>
</protein>
<evidence type="ECO:0000256" key="1">
    <source>
        <dbReference type="ARBA" id="ARBA00004651"/>
    </source>
</evidence>
<feature type="region of interest" description="Disordered" evidence="6">
    <location>
        <begin position="68"/>
        <end position="87"/>
    </location>
</feature>
<name>A0A2A9DU10_9MICO</name>
<feature type="compositionally biased region" description="Basic and acidic residues" evidence="6">
    <location>
        <begin position="108"/>
        <end position="134"/>
    </location>
</feature>
<dbReference type="AlphaFoldDB" id="A0A2A9DU10"/>
<dbReference type="Pfam" id="PF13396">
    <property type="entry name" value="PLDc_N"/>
    <property type="match status" value="1"/>
</dbReference>
<reference evidence="9 10" key="1">
    <citation type="submission" date="2017-10" db="EMBL/GenBank/DDBJ databases">
        <title>Sequencing the genomes of 1000 actinobacteria strains.</title>
        <authorList>
            <person name="Klenk H.-P."/>
        </authorList>
    </citation>
    <scope>NUCLEOTIDE SEQUENCE [LARGE SCALE GENOMIC DNA]</scope>
    <source>
        <strain evidence="9 10">DSM 21798</strain>
    </source>
</reference>
<keyword evidence="5 7" id="KW-0472">Membrane</keyword>
<feature type="region of interest" description="Disordered" evidence="6">
    <location>
        <begin position="108"/>
        <end position="161"/>
    </location>
</feature>
<keyword evidence="2" id="KW-1003">Cell membrane</keyword>
<keyword evidence="3 7" id="KW-0812">Transmembrane</keyword>
<evidence type="ECO:0000313" key="10">
    <source>
        <dbReference type="Proteomes" id="UP000221369"/>
    </source>
</evidence>
<comment type="caution">
    <text evidence="9">The sequence shown here is derived from an EMBL/GenBank/DDBJ whole genome shotgun (WGS) entry which is preliminary data.</text>
</comment>
<keyword evidence="4 7" id="KW-1133">Transmembrane helix</keyword>
<comment type="subcellular location">
    <subcellularLocation>
        <location evidence="1">Cell membrane</location>
        <topology evidence="1">Multi-pass membrane protein</topology>
    </subcellularLocation>
</comment>
<keyword evidence="10" id="KW-1185">Reference proteome</keyword>
<sequence>MARLLFILIPVIVAITIYTVVDCAIIDNRRVRGLSKPIWIVLILVLPVIGLALWYFIGRGGSELARDVAPDDDPSFIGGLRGDSEQDDRIRQLEEELAALDAEEEIIRPRDEKRRADAAAAEEQRKRREAERSSDGTATDPCDDEHPSDHGHGTGTNSSDA</sequence>
<evidence type="ECO:0000256" key="6">
    <source>
        <dbReference type="SAM" id="MobiDB-lite"/>
    </source>
</evidence>
<dbReference type="GO" id="GO:0005886">
    <property type="term" value="C:plasma membrane"/>
    <property type="evidence" value="ECO:0007669"/>
    <property type="project" value="UniProtKB-SubCell"/>
</dbReference>